<dbReference type="GO" id="GO:0006310">
    <property type="term" value="P:DNA recombination"/>
    <property type="evidence" value="ECO:0007669"/>
    <property type="project" value="TreeGrafter"/>
</dbReference>
<accession>A0A5M8Q1A2</accession>
<dbReference type="Proteomes" id="UP000324767">
    <property type="component" value="Unassembled WGS sequence"/>
</dbReference>
<feature type="compositionally biased region" description="Polar residues" evidence="1">
    <location>
        <begin position="16"/>
        <end position="37"/>
    </location>
</feature>
<feature type="compositionally biased region" description="Acidic residues" evidence="1">
    <location>
        <begin position="240"/>
        <end position="249"/>
    </location>
</feature>
<dbReference type="PANTHER" id="PTHR28527:SF1">
    <property type="entry name" value="SWI5-DEPENDENT RECOMBINATION DNA REPAIR PROTEIN 1"/>
    <property type="match status" value="1"/>
</dbReference>
<comment type="caution">
    <text evidence="2">The sequence shown here is derived from an EMBL/GenBank/DDBJ whole genome shotgun (WGS) entry which is preliminary data.</text>
</comment>
<dbReference type="OrthoDB" id="27934at2759"/>
<protein>
    <submittedName>
        <fullName evidence="2">DNA repair Dds20 Mei5</fullName>
    </submittedName>
</protein>
<gene>
    <name evidence="2" type="ORF">FRX48_00597</name>
</gene>
<dbReference type="AlphaFoldDB" id="A0A5M8Q1A2"/>
<evidence type="ECO:0000313" key="2">
    <source>
        <dbReference type="EMBL" id="KAA6415878.1"/>
    </source>
</evidence>
<reference evidence="2 3" key="1">
    <citation type="submission" date="2019-09" db="EMBL/GenBank/DDBJ databases">
        <title>The hologenome of the rock-dwelling lichen Lasallia pustulata.</title>
        <authorList>
            <person name="Greshake Tzovaras B."/>
            <person name="Segers F."/>
            <person name="Bicker A."/>
            <person name="Dal Grande F."/>
            <person name="Otte J."/>
            <person name="Hankeln T."/>
            <person name="Schmitt I."/>
            <person name="Ebersberger I."/>
        </authorList>
    </citation>
    <scope>NUCLEOTIDE SEQUENCE [LARGE SCALE GENOMIC DNA]</scope>
    <source>
        <strain evidence="2">A1-1</strain>
    </source>
</reference>
<sequence length="249" mass="27630">MSTPAAKRRRLDTASRALSQPFKSPFQTPRKTSNETPSQSQQTTSSASQSQQTTSSAIRPSQDQLAPPKSPTTPTRSLALAQRSHVSPLTSSLLRDPHLNSLQKQHSALVSTLSTLRAELDTYIQALKIETSGKDAELEALIAKWKSASRAAAEEIFGGVKDRVNRMGGVGAWREREREAKKRFSTWDEEPAKRDEDEDSDEDKVGSKERRDEMESRREELEGMGDGDEREEGVKPAIEDGNDDDVGRH</sequence>
<feature type="compositionally biased region" description="Low complexity" evidence="1">
    <location>
        <begin position="38"/>
        <end position="57"/>
    </location>
</feature>
<dbReference type="PANTHER" id="PTHR28527">
    <property type="entry name" value="MATING-TYPE SWITCHING PROTEIN SWI2-RELATED"/>
    <property type="match status" value="1"/>
</dbReference>
<dbReference type="Gene3D" id="6.10.140.1020">
    <property type="match status" value="1"/>
</dbReference>
<proteinExistence type="predicted"/>
<feature type="region of interest" description="Disordered" evidence="1">
    <location>
        <begin position="1"/>
        <end position="92"/>
    </location>
</feature>
<organism evidence="2 3">
    <name type="scientific">Lasallia pustulata</name>
    <dbReference type="NCBI Taxonomy" id="136370"/>
    <lineage>
        <taxon>Eukaryota</taxon>
        <taxon>Fungi</taxon>
        <taxon>Dikarya</taxon>
        <taxon>Ascomycota</taxon>
        <taxon>Pezizomycotina</taxon>
        <taxon>Lecanoromycetes</taxon>
        <taxon>OSLEUM clade</taxon>
        <taxon>Umbilicariomycetidae</taxon>
        <taxon>Umbilicariales</taxon>
        <taxon>Umbilicariaceae</taxon>
        <taxon>Lasallia</taxon>
    </lineage>
</organism>
<feature type="compositionally biased region" description="Acidic residues" evidence="1">
    <location>
        <begin position="222"/>
        <end position="231"/>
    </location>
</feature>
<evidence type="ECO:0000256" key="1">
    <source>
        <dbReference type="SAM" id="MobiDB-lite"/>
    </source>
</evidence>
<feature type="compositionally biased region" description="Basic residues" evidence="1">
    <location>
        <begin position="1"/>
        <end position="10"/>
    </location>
</feature>
<evidence type="ECO:0000313" key="3">
    <source>
        <dbReference type="Proteomes" id="UP000324767"/>
    </source>
</evidence>
<feature type="compositionally biased region" description="Basic and acidic residues" evidence="1">
    <location>
        <begin position="203"/>
        <end position="221"/>
    </location>
</feature>
<name>A0A5M8Q1A2_9LECA</name>
<dbReference type="EMBL" id="VXIT01000001">
    <property type="protein sequence ID" value="KAA6415878.1"/>
    <property type="molecule type" value="Genomic_DNA"/>
</dbReference>
<feature type="compositionally biased region" description="Basic and acidic residues" evidence="1">
    <location>
        <begin position="178"/>
        <end position="195"/>
    </location>
</feature>
<feature type="region of interest" description="Disordered" evidence="1">
    <location>
        <begin position="178"/>
        <end position="249"/>
    </location>
</feature>